<organism evidence="7 8">
    <name type="scientific">Streptomyces palmae</name>
    <dbReference type="NCBI Taxonomy" id="1701085"/>
    <lineage>
        <taxon>Bacteria</taxon>
        <taxon>Bacillati</taxon>
        <taxon>Actinomycetota</taxon>
        <taxon>Actinomycetes</taxon>
        <taxon>Kitasatosporales</taxon>
        <taxon>Streptomycetaceae</taxon>
        <taxon>Streptomyces</taxon>
    </lineage>
</organism>
<evidence type="ECO:0000256" key="3">
    <source>
        <dbReference type="ARBA" id="ARBA00013368"/>
    </source>
</evidence>
<keyword evidence="4" id="KW-0175">Coiled coil</keyword>
<feature type="region of interest" description="Disordered" evidence="5">
    <location>
        <begin position="92"/>
        <end position="132"/>
    </location>
</feature>
<dbReference type="Proteomes" id="UP000297948">
    <property type="component" value="Unassembled WGS sequence"/>
</dbReference>
<dbReference type="PANTHER" id="PTHR32114">
    <property type="entry name" value="ABC TRANSPORTER ABCH.3"/>
    <property type="match status" value="1"/>
</dbReference>
<protein>
    <recommendedName>
        <fullName evidence="3">Nuclease SbcCD subunit C</fullName>
    </recommendedName>
</protein>
<feature type="coiled-coil region" evidence="4">
    <location>
        <begin position="414"/>
        <end position="476"/>
    </location>
</feature>
<accession>A0A4Z0HDF1</accession>
<dbReference type="PANTHER" id="PTHR32114:SF2">
    <property type="entry name" value="ABC TRANSPORTER ABCH.3"/>
    <property type="match status" value="1"/>
</dbReference>
<dbReference type="Pfam" id="PF13558">
    <property type="entry name" value="SbcC_Walker_B"/>
    <property type="match status" value="1"/>
</dbReference>
<dbReference type="RefSeq" id="WP_135337059.1">
    <property type="nucleotide sequence ID" value="NZ_JBHLTX010000013.1"/>
</dbReference>
<dbReference type="GO" id="GO:0016887">
    <property type="term" value="F:ATP hydrolysis activity"/>
    <property type="evidence" value="ECO:0007669"/>
    <property type="project" value="InterPro"/>
</dbReference>
<name>A0A4Z0HDF1_9ACTN</name>
<feature type="region of interest" description="Disordered" evidence="5">
    <location>
        <begin position="639"/>
        <end position="671"/>
    </location>
</feature>
<reference evidence="7 8" key="1">
    <citation type="submission" date="2019-03" db="EMBL/GenBank/DDBJ databases">
        <authorList>
            <person name="Gonzalez-Pimentel J.L."/>
        </authorList>
    </citation>
    <scope>NUCLEOTIDE SEQUENCE [LARGE SCALE GENOMIC DNA]</scope>
    <source>
        <strain evidence="7 8">JCM 31289</strain>
    </source>
</reference>
<evidence type="ECO:0000256" key="1">
    <source>
        <dbReference type="ARBA" id="ARBA00006930"/>
    </source>
</evidence>
<feature type="compositionally biased region" description="Basic and acidic residues" evidence="5">
    <location>
        <begin position="110"/>
        <end position="123"/>
    </location>
</feature>
<dbReference type="EMBL" id="SRID01000006">
    <property type="protein sequence ID" value="TGB18627.1"/>
    <property type="molecule type" value="Genomic_DNA"/>
</dbReference>
<comment type="similarity">
    <text evidence="1">Belongs to the SMC family. SbcC subfamily.</text>
</comment>
<feature type="coiled-coil region" evidence="4">
    <location>
        <begin position="558"/>
        <end position="604"/>
    </location>
</feature>
<dbReference type="InterPro" id="IPR027417">
    <property type="entry name" value="P-loop_NTPase"/>
</dbReference>
<feature type="compositionally biased region" description="Low complexity" evidence="5">
    <location>
        <begin position="246"/>
        <end position="256"/>
    </location>
</feature>
<dbReference type="GO" id="GO:0006302">
    <property type="term" value="P:double-strand break repair"/>
    <property type="evidence" value="ECO:0007669"/>
    <property type="project" value="InterPro"/>
</dbReference>
<proteinExistence type="inferred from homology"/>
<dbReference type="SUPFAM" id="SSF52540">
    <property type="entry name" value="P-loop containing nucleoside triphosphate hydrolases"/>
    <property type="match status" value="1"/>
</dbReference>
<feature type="domain" description="Rad50/SbcC-type AAA" evidence="6">
    <location>
        <begin position="5"/>
        <end position="193"/>
    </location>
</feature>
<dbReference type="InterPro" id="IPR038729">
    <property type="entry name" value="Rad50/SbcC_AAA"/>
</dbReference>
<evidence type="ECO:0000313" key="7">
    <source>
        <dbReference type="EMBL" id="TGB18627.1"/>
    </source>
</evidence>
<comment type="subunit">
    <text evidence="2">Heterodimer of SbcC and SbcD.</text>
</comment>
<sequence>MRLHRLSLTAFGPFGSTQEVDFDALAAAGLFLLHGATGAGKTSVLDAVCYALYGQVPGARQATGLTVRSDHADPGTRTEVLLEFTVGGRRLEITRRPQQQRPKKNGKGLTTERAHSELREQSPDGRWQGLSRSHQEIGEEIGQLLGMNREQFCQVVLLPQGDFARFLRADAEARGKLLGRLFDTGRFAAVEERLAEQRRAAERQVIAGDERLLGLAHRMTQAAGDIPDLAELPALDPPAATVPEQRTTARGRAARTSRTDRPALAPGDPGLADAVLARAAVARTCARERRDLAAQAVGAAEAAHRAAGEELEAVRELARLQQRHAAARRRSAELDAQHTEHQEIQERLERARAAQEVAPALEMRQAAEREHQDAAEAERRARAQLPTRLADAPGELLAAQERQLREDLGRLAAARHAEARAAEIRTEIAALEREARADQEAVEEAADWLAGWEPARQSYLRRIEEAETAARRAEQLGARLEPLTARLTAAREHQALAEQERAAGERALAAREQATAARETWLDVKERRLHGIAAELAAGLRPGQACAVCGSTAHPRPAEAAADQVDRAAEEAARARSERADAARAAAEEELHTVRTALAAAEAAAGGATAEAVAAELAELRGAFESARESAADGHYAREDLAHGESEQQRRTRQRQEAERRAAARTSHREALAKECEGLTGQLDQAREGAASVAERAALLERRIHLVAEAAAAAGTAQTTAARLKEADARLADAAFGAGFATPREAADAVLPPFRQRELESRLDRWRTESAAVRAESADPAVRAAGALPPADPAAALRAFEAATAALREASARDAAAVERCAALDRLSAQAVADARRLAPLREAYERVARLASLAAGTSADNERRMRLESYVLAARLEQVAAAAGARLQRMSAGRYTLVHSDERAGGRRSGLGLHVVDSWTGRARDTATLSGGETFFASLALALGLADVVTDEAGGTRLDTLFIDEGFGTLDEQTLDEVLDVLDALRERDRTVGIVSHVADLRQRIPTQLEVVKRREGSVVHHRTPTS</sequence>
<dbReference type="Gene3D" id="3.40.50.300">
    <property type="entry name" value="P-loop containing nucleotide triphosphate hydrolases"/>
    <property type="match status" value="2"/>
</dbReference>
<gene>
    <name evidence="7" type="ORF">E4099_01570</name>
</gene>
<evidence type="ECO:0000256" key="2">
    <source>
        <dbReference type="ARBA" id="ARBA00011322"/>
    </source>
</evidence>
<dbReference type="OrthoDB" id="9795626at2"/>
<evidence type="ECO:0000313" key="8">
    <source>
        <dbReference type="Proteomes" id="UP000297948"/>
    </source>
</evidence>
<evidence type="ECO:0000256" key="4">
    <source>
        <dbReference type="SAM" id="Coils"/>
    </source>
</evidence>
<keyword evidence="8" id="KW-1185">Reference proteome</keyword>
<feature type="region of interest" description="Disordered" evidence="5">
    <location>
        <begin position="328"/>
        <end position="356"/>
    </location>
</feature>
<feature type="compositionally biased region" description="Basic and acidic residues" evidence="5">
    <location>
        <begin position="330"/>
        <end position="353"/>
    </location>
</feature>
<dbReference type="Pfam" id="PF13476">
    <property type="entry name" value="AAA_23"/>
    <property type="match status" value="1"/>
</dbReference>
<evidence type="ECO:0000256" key="5">
    <source>
        <dbReference type="SAM" id="MobiDB-lite"/>
    </source>
</evidence>
<comment type="caution">
    <text evidence="7">The sequence shown here is derived from an EMBL/GenBank/DDBJ whole genome shotgun (WGS) entry which is preliminary data.</text>
</comment>
<evidence type="ECO:0000259" key="6">
    <source>
        <dbReference type="Pfam" id="PF13476"/>
    </source>
</evidence>
<feature type="region of interest" description="Disordered" evidence="5">
    <location>
        <begin position="238"/>
        <end position="270"/>
    </location>
</feature>
<dbReference type="AlphaFoldDB" id="A0A4Z0HDF1"/>